<sequence>MDQADLTHMKLGDRTTASYKTRAICRIFKKHGMPWENLVSVLLDSCNIMRGFKKGRKQKLRQKAPHLVDIDGDVCHHVHNASRKFCASFRHWLEGDFGDLHTNFRYSTDQRDLFCHKTCPILNFWCSLDSSTLEGRKEKKRENQKKAALSSKMCQLSKKTAKELMVERMKKERDSFAAKQMKRKRHLALAKLSAAKKRKRMFKDHLVGGIRANLNPDDTKLASVPKSNKYAECVFGLLGHLITHKPDISTLASEAYLMYAQNRTSKWLKTQSPEEVNEEESSQASAYRHPSEKVEALKAQLRFRQKVLDQRSEELQVYNITKLLNGKRVALSVDKLSMSSYWFNRQLSVPLLT</sequence>
<dbReference type="AlphaFoldDB" id="R7TN77"/>
<gene>
    <name evidence="2" type="ORF">CAPTEDRAFT_190074</name>
</gene>
<accession>R7TN77</accession>
<name>R7TN77_CAPTE</name>
<reference evidence="3" key="3">
    <citation type="submission" date="2015-06" db="UniProtKB">
        <authorList>
            <consortium name="EnsemblMetazoa"/>
        </authorList>
    </citation>
    <scope>IDENTIFICATION</scope>
</reference>
<feature type="region of interest" description="Disordered" evidence="1">
    <location>
        <begin position="270"/>
        <end position="291"/>
    </location>
</feature>
<evidence type="ECO:0000313" key="3">
    <source>
        <dbReference type="EnsemblMetazoa" id="CapteP190074"/>
    </source>
</evidence>
<protein>
    <submittedName>
        <fullName evidence="2 3">Uncharacterized protein</fullName>
    </submittedName>
</protein>
<proteinExistence type="predicted"/>
<evidence type="ECO:0000313" key="2">
    <source>
        <dbReference type="EMBL" id="ELT95293.1"/>
    </source>
</evidence>
<evidence type="ECO:0000313" key="4">
    <source>
        <dbReference type="Proteomes" id="UP000014760"/>
    </source>
</evidence>
<dbReference type="Proteomes" id="UP000014760">
    <property type="component" value="Unassembled WGS sequence"/>
</dbReference>
<reference evidence="2 4" key="2">
    <citation type="journal article" date="2013" name="Nature">
        <title>Insights into bilaterian evolution from three spiralian genomes.</title>
        <authorList>
            <person name="Simakov O."/>
            <person name="Marletaz F."/>
            <person name="Cho S.J."/>
            <person name="Edsinger-Gonzales E."/>
            <person name="Havlak P."/>
            <person name="Hellsten U."/>
            <person name="Kuo D.H."/>
            <person name="Larsson T."/>
            <person name="Lv J."/>
            <person name="Arendt D."/>
            <person name="Savage R."/>
            <person name="Osoegawa K."/>
            <person name="de Jong P."/>
            <person name="Grimwood J."/>
            <person name="Chapman J.A."/>
            <person name="Shapiro H."/>
            <person name="Aerts A."/>
            <person name="Otillar R.P."/>
            <person name="Terry A.Y."/>
            <person name="Boore J.L."/>
            <person name="Grigoriev I.V."/>
            <person name="Lindberg D.R."/>
            <person name="Seaver E.C."/>
            <person name="Weisblat D.A."/>
            <person name="Putnam N.H."/>
            <person name="Rokhsar D.S."/>
        </authorList>
    </citation>
    <scope>NUCLEOTIDE SEQUENCE</scope>
    <source>
        <strain evidence="2 4">I ESC-2004</strain>
    </source>
</reference>
<evidence type="ECO:0000256" key="1">
    <source>
        <dbReference type="SAM" id="MobiDB-lite"/>
    </source>
</evidence>
<dbReference type="HOGENOM" id="CLU_785830_0_0_1"/>
<dbReference type="EMBL" id="AMQN01011900">
    <property type="status" value="NOT_ANNOTATED_CDS"/>
    <property type="molecule type" value="Genomic_DNA"/>
</dbReference>
<reference evidence="4" key="1">
    <citation type="submission" date="2012-12" db="EMBL/GenBank/DDBJ databases">
        <authorList>
            <person name="Hellsten U."/>
            <person name="Grimwood J."/>
            <person name="Chapman J.A."/>
            <person name="Shapiro H."/>
            <person name="Aerts A."/>
            <person name="Otillar R.P."/>
            <person name="Terry A.Y."/>
            <person name="Boore J.L."/>
            <person name="Simakov O."/>
            <person name="Marletaz F."/>
            <person name="Cho S.-J."/>
            <person name="Edsinger-Gonzales E."/>
            <person name="Havlak P."/>
            <person name="Kuo D.-H."/>
            <person name="Larsson T."/>
            <person name="Lv J."/>
            <person name="Arendt D."/>
            <person name="Savage R."/>
            <person name="Osoegawa K."/>
            <person name="de Jong P."/>
            <person name="Lindberg D.R."/>
            <person name="Seaver E.C."/>
            <person name="Weisblat D.A."/>
            <person name="Putnam N.H."/>
            <person name="Grigoriev I.V."/>
            <person name="Rokhsar D.S."/>
        </authorList>
    </citation>
    <scope>NUCLEOTIDE SEQUENCE</scope>
    <source>
        <strain evidence="4">I ESC-2004</strain>
    </source>
</reference>
<dbReference type="EMBL" id="KB309171">
    <property type="protein sequence ID" value="ELT95293.1"/>
    <property type="molecule type" value="Genomic_DNA"/>
</dbReference>
<dbReference type="OrthoDB" id="6101015at2759"/>
<keyword evidence="4" id="KW-1185">Reference proteome</keyword>
<dbReference type="EnsemblMetazoa" id="CapteT190074">
    <property type="protein sequence ID" value="CapteP190074"/>
    <property type="gene ID" value="CapteG190074"/>
</dbReference>
<organism evidence="2">
    <name type="scientific">Capitella teleta</name>
    <name type="common">Polychaete worm</name>
    <dbReference type="NCBI Taxonomy" id="283909"/>
    <lineage>
        <taxon>Eukaryota</taxon>
        <taxon>Metazoa</taxon>
        <taxon>Spiralia</taxon>
        <taxon>Lophotrochozoa</taxon>
        <taxon>Annelida</taxon>
        <taxon>Polychaeta</taxon>
        <taxon>Sedentaria</taxon>
        <taxon>Scolecida</taxon>
        <taxon>Capitellidae</taxon>
        <taxon>Capitella</taxon>
    </lineage>
</organism>